<dbReference type="PANTHER" id="PTHR39466">
    <property type="entry name" value="RGS DOMAIN-CONTAINING PROTEIN"/>
    <property type="match status" value="1"/>
</dbReference>
<reference evidence="3 4" key="1">
    <citation type="submission" date="2019-09" db="EMBL/GenBank/DDBJ databases">
        <title>The hologenome of the rock-dwelling lichen Lasallia pustulata.</title>
        <authorList>
            <person name="Greshake Tzovaras B."/>
            <person name="Segers F."/>
            <person name="Bicker A."/>
            <person name="Dal Grande F."/>
            <person name="Otte J."/>
            <person name="Hankeln T."/>
            <person name="Schmitt I."/>
            <person name="Ebersberger I."/>
        </authorList>
    </citation>
    <scope>NUCLEOTIDE SEQUENCE [LARGE SCALE GENOMIC DNA]</scope>
    <source>
        <strain evidence="3">A1-1</strain>
    </source>
</reference>
<dbReference type="OrthoDB" id="3232309at2759"/>
<feature type="transmembrane region" description="Helical" evidence="1">
    <location>
        <begin position="288"/>
        <end position="315"/>
    </location>
</feature>
<dbReference type="SUPFAM" id="SSF48097">
    <property type="entry name" value="Regulator of G-protein signaling, RGS"/>
    <property type="match status" value="1"/>
</dbReference>
<protein>
    <recommendedName>
        <fullName evidence="2">RGS domain-containing protein</fullName>
    </recommendedName>
</protein>
<dbReference type="Proteomes" id="UP000324767">
    <property type="component" value="Unassembled WGS sequence"/>
</dbReference>
<comment type="caution">
    <text evidence="3">The sequence shown here is derived from an EMBL/GenBank/DDBJ whole genome shotgun (WGS) entry which is preliminary data.</text>
</comment>
<evidence type="ECO:0000313" key="3">
    <source>
        <dbReference type="EMBL" id="KAA6410209.1"/>
    </source>
</evidence>
<evidence type="ECO:0000256" key="1">
    <source>
        <dbReference type="SAM" id="Phobius"/>
    </source>
</evidence>
<dbReference type="InterPro" id="IPR016137">
    <property type="entry name" value="RGS"/>
</dbReference>
<dbReference type="PANTHER" id="PTHR39466:SF1">
    <property type="entry name" value="RGS DOMAIN-CONTAINING PROTEIN"/>
    <property type="match status" value="1"/>
</dbReference>
<proteinExistence type="predicted"/>
<evidence type="ECO:0000313" key="4">
    <source>
        <dbReference type="Proteomes" id="UP000324767"/>
    </source>
</evidence>
<name>A0A5M8PLF6_9LECA</name>
<feature type="transmembrane region" description="Helical" evidence="1">
    <location>
        <begin position="412"/>
        <end position="434"/>
    </location>
</feature>
<feature type="transmembrane region" description="Helical" evidence="1">
    <location>
        <begin position="260"/>
        <end position="282"/>
    </location>
</feature>
<accession>A0A5M8PLF6</accession>
<keyword evidence="1" id="KW-0812">Transmembrane</keyword>
<keyword evidence="1" id="KW-1133">Transmembrane helix</keyword>
<sequence length="440" mass="49943">MSILFYKRPDYIAKAAGPLNVSDCQKYVERSLSSKSVIPPELSFENVIQNQALPPCSLLDFMDYLLYVAHDAENLQFYLWLEDYTQRFANSPVSLTCLSPECNVQETPRSLSTAPEVVPRMPHKMYASIALKNLSFENTTSASISSQWPHGSSTASSSRDHEVTVAEANAQVGLLWQSFTMQPFREEISRIIAHYIVPGSPRELNLSHKDRAALLRALHHTTHPSAFAVVRNMVEHNLSGQSHPNFIRWSICNGNKPRVFFLRSVAIFNVMLGCIVATTLTLSSASRWYRILAAILWWLGILNLVAAYRGLCLLLHRLHRRNIRPWEASNEHLLSPYLLDDDEAIIASSDIYPNRKMSNWSIKMETFGCANQYGREAWVDTYHKKPLLRKIFDKQVSVKGQEKGLSFMQNKIVLQAQAWAIIVTVVLTVVFVALPKGNYF</sequence>
<dbReference type="AlphaFoldDB" id="A0A5M8PLF6"/>
<evidence type="ECO:0000259" key="2">
    <source>
        <dbReference type="Pfam" id="PF00615"/>
    </source>
</evidence>
<dbReference type="EMBL" id="VXIT01000009">
    <property type="protein sequence ID" value="KAA6410209.1"/>
    <property type="molecule type" value="Genomic_DNA"/>
</dbReference>
<gene>
    <name evidence="3" type="ORF">FRX48_05630</name>
</gene>
<dbReference type="Gene3D" id="1.10.167.10">
    <property type="entry name" value="Regulator of G-protein Signalling 4, domain 2"/>
    <property type="match status" value="1"/>
</dbReference>
<dbReference type="Pfam" id="PF00615">
    <property type="entry name" value="RGS"/>
    <property type="match status" value="1"/>
</dbReference>
<dbReference type="InterPro" id="IPR036305">
    <property type="entry name" value="RGS_sf"/>
</dbReference>
<organism evidence="3 4">
    <name type="scientific">Lasallia pustulata</name>
    <dbReference type="NCBI Taxonomy" id="136370"/>
    <lineage>
        <taxon>Eukaryota</taxon>
        <taxon>Fungi</taxon>
        <taxon>Dikarya</taxon>
        <taxon>Ascomycota</taxon>
        <taxon>Pezizomycotina</taxon>
        <taxon>Lecanoromycetes</taxon>
        <taxon>OSLEUM clade</taxon>
        <taxon>Umbilicariomycetidae</taxon>
        <taxon>Umbilicariales</taxon>
        <taxon>Umbilicariaceae</taxon>
        <taxon>Lasallia</taxon>
    </lineage>
</organism>
<keyword evidence="1" id="KW-0472">Membrane</keyword>
<dbReference type="InterPro" id="IPR044926">
    <property type="entry name" value="RGS_subdomain_2"/>
</dbReference>
<feature type="domain" description="RGS" evidence="2">
    <location>
        <begin position="184"/>
        <end position="248"/>
    </location>
</feature>